<proteinExistence type="predicted"/>
<keyword evidence="12" id="KW-1185">Reference proteome</keyword>
<dbReference type="EMBL" id="JAALLT010000004">
    <property type="protein sequence ID" value="NGP77419.1"/>
    <property type="molecule type" value="Genomic_DNA"/>
</dbReference>
<comment type="caution">
    <text evidence="11">The sequence shown here is derived from an EMBL/GenBank/DDBJ whole genome shotgun (WGS) entry which is preliminary data.</text>
</comment>
<dbReference type="RefSeq" id="WP_165142810.1">
    <property type="nucleotide sequence ID" value="NZ_JAALLT010000004.1"/>
</dbReference>
<evidence type="ECO:0000313" key="11">
    <source>
        <dbReference type="EMBL" id="NGP77419.1"/>
    </source>
</evidence>
<name>A0A6M1SQP5_9BACT</name>
<accession>A0A6M1SQP5</accession>
<dbReference type="InterPro" id="IPR003594">
    <property type="entry name" value="HATPase_dom"/>
</dbReference>
<keyword evidence="9" id="KW-0472">Membrane</keyword>
<feature type="repeat" description="TPR" evidence="7">
    <location>
        <begin position="67"/>
        <end position="100"/>
    </location>
</feature>
<feature type="repeat" description="TPR" evidence="7">
    <location>
        <begin position="224"/>
        <end position="257"/>
    </location>
</feature>
<evidence type="ECO:0000256" key="7">
    <source>
        <dbReference type="PROSITE-ProRule" id="PRU00339"/>
    </source>
</evidence>
<protein>
    <recommendedName>
        <fullName evidence="2">histidine kinase</fullName>
        <ecNumber evidence="2">2.7.13.3</ecNumber>
    </recommendedName>
</protein>
<evidence type="ECO:0000256" key="5">
    <source>
        <dbReference type="ARBA" id="ARBA00022777"/>
    </source>
</evidence>
<evidence type="ECO:0000313" key="12">
    <source>
        <dbReference type="Proteomes" id="UP000473278"/>
    </source>
</evidence>
<dbReference type="InterPro" id="IPR019734">
    <property type="entry name" value="TPR_rpt"/>
</dbReference>
<dbReference type="Gene3D" id="3.30.565.10">
    <property type="entry name" value="Histidine kinase-like ATPase, C-terminal domain"/>
    <property type="match status" value="1"/>
</dbReference>
<dbReference type="SMART" id="SM00388">
    <property type="entry name" value="HisKA"/>
    <property type="match status" value="1"/>
</dbReference>
<evidence type="ECO:0000259" key="10">
    <source>
        <dbReference type="PROSITE" id="PS50109"/>
    </source>
</evidence>
<dbReference type="PRINTS" id="PR00344">
    <property type="entry name" value="BCTRLSENSOR"/>
</dbReference>
<dbReference type="SMART" id="SM00028">
    <property type="entry name" value="TPR"/>
    <property type="match status" value="7"/>
</dbReference>
<sequence>MTAQESAAENFQRGKGALEADVDSQKVSLMIEYGQDALTKGEMAEARSYFDRAVLLGDSLDFDYARQFALYGKGDFYLVQQKFDSAQTVLEEAIRLQPGIALQTKIKNLLATAHRYRGENQKAIEIYKEALALVDTVADARTAAGIAQNMGDAYMNLGARGQAFSNYNKAIAFGEKAQDSLFLATSLNNIGESHNSSKEYGDASYYLERALEISHDIGFKPGLLRVYLNLGNTRSGQSRFDEAETLYTRALELSSVIRPDTPPVQIQYNLGELYNRMERYEQAEDYFRRSLDNSRKLGIPQGIYFNSTGLGNIEIGRGDFSEAVVYYNDALEVAQQLNNPTFLKAAHDKLYELRKELGEYALALNHLEQATAISDSLTTREKEQMLADYQTRLQVQRKDQMNKTLQAEKASQEAQLQLQKWFLILGGLVIIISFISGLLLFRSNQEKNSINEKLKEQKNELEEANSIKNKLFSIVAHDLRTPLSALTGMLELVREEALTEEEMRELFREMEFSLHQNMSIMENLLVWAKQQMSGLKVDIQPLNARKIVDDIFGALIFNADHKNIQLENEIEEGFIVKGDYDLFKLVIRNLVSNSIKFSRNGDKITVNAFRKDGKALFEVRDTGIGIPVEIQSKIFADGIDSRKGTNEEKGSGLGLSLCREFIERQGGSIDFKSSEGEGTVFYFTLPMAESENRMSSAIGKKTKIHSA</sequence>
<dbReference type="SUPFAM" id="SSF47384">
    <property type="entry name" value="Homodimeric domain of signal transducing histidine kinase"/>
    <property type="match status" value="1"/>
</dbReference>
<feature type="coiled-coil region" evidence="8">
    <location>
        <begin position="440"/>
        <end position="474"/>
    </location>
</feature>
<evidence type="ECO:0000256" key="1">
    <source>
        <dbReference type="ARBA" id="ARBA00000085"/>
    </source>
</evidence>
<dbReference type="InterPro" id="IPR003661">
    <property type="entry name" value="HisK_dim/P_dom"/>
</dbReference>
<keyword evidence="9" id="KW-1133">Transmembrane helix</keyword>
<evidence type="ECO:0000256" key="4">
    <source>
        <dbReference type="ARBA" id="ARBA00022679"/>
    </source>
</evidence>
<dbReference type="SUPFAM" id="SSF48452">
    <property type="entry name" value="TPR-like"/>
    <property type="match status" value="1"/>
</dbReference>
<dbReference type="Pfam" id="PF02518">
    <property type="entry name" value="HATPase_c"/>
    <property type="match status" value="1"/>
</dbReference>
<dbReference type="AlphaFoldDB" id="A0A6M1SQP5"/>
<dbReference type="InterPro" id="IPR004358">
    <property type="entry name" value="Sig_transdc_His_kin-like_C"/>
</dbReference>
<keyword evidence="9" id="KW-0812">Transmembrane</keyword>
<keyword evidence="8" id="KW-0175">Coiled coil</keyword>
<keyword evidence="7" id="KW-0802">TPR repeat</keyword>
<dbReference type="FunFam" id="3.30.565.10:FF:000006">
    <property type="entry name" value="Sensor histidine kinase WalK"/>
    <property type="match status" value="1"/>
</dbReference>
<dbReference type="InterPro" id="IPR050736">
    <property type="entry name" value="Sensor_HK_Regulatory"/>
</dbReference>
<keyword evidence="6" id="KW-0902">Two-component regulatory system</keyword>
<dbReference type="GO" id="GO:0000155">
    <property type="term" value="F:phosphorelay sensor kinase activity"/>
    <property type="evidence" value="ECO:0007669"/>
    <property type="project" value="InterPro"/>
</dbReference>
<dbReference type="InterPro" id="IPR036890">
    <property type="entry name" value="HATPase_C_sf"/>
</dbReference>
<evidence type="ECO:0000256" key="2">
    <source>
        <dbReference type="ARBA" id="ARBA00012438"/>
    </source>
</evidence>
<feature type="domain" description="Histidine kinase" evidence="10">
    <location>
        <begin position="474"/>
        <end position="689"/>
    </location>
</feature>
<dbReference type="CDD" id="cd00082">
    <property type="entry name" value="HisKA"/>
    <property type="match status" value="1"/>
</dbReference>
<dbReference type="SUPFAM" id="SSF81901">
    <property type="entry name" value="HCP-like"/>
    <property type="match status" value="1"/>
</dbReference>
<dbReference type="PROSITE" id="PS50005">
    <property type="entry name" value="TPR"/>
    <property type="match status" value="3"/>
</dbReference>
<evidence type="ECO:0000256" key="6">
    <source>
        <dbReference type="ARBA" id="ARBA00023012"/>
    </source>
</evidence>
<dbReference type="InterPro" id="IPR036097">
    <property type="entry name" value="HisK_dim/P_sf"/>
</dbReference>
<dbReference type="Pfam" id="PF00512">
    <property type="entry name" value="HisKA"/>
    <property type="match status" value="1"/>
</dbReference>
<dbReference type="PANTHER" id="PTHR43711:SF28">
    <property type="entry name" value="SENSOR HISTIDINE KINASE YXDK"/>
    <property type="match status" value="1"/>
</dbReference>
<dbReference type="InterPro" id="IPR005467">
    <property type="entry name" value="His_kinase_dom"/>
</dbReference>
<keyword evidence="3" id="KW-0597">Phosphoprotein</keyword>
<dbReference type="SUPFAM" id="SSF55874">
    <property type="entry name" value="ATPase domain of HSP90 chaperone/DNA topoisomerase II/histidine kinase"/>
    <property type="match status" value="1"/>
</dbReference>
<keyword evidence="4" id="KW-0808">Transferase</keyword>
<evidence type="ECO:0000256" key="9">
    <source>
        <dbReference type="SAM" id="Phobius"/>
    </source>
</evidence>
<feature type="repeat" description="TPR" evidence="7">
    <location>
        <begin position="264"/>
        <end position="297"/>
    </location>
</feature>
<evidence type="ECO:0000256" key="3">
    <source>
        <dbReference type="ARBA" id="ARBA00022553"/>
    </source>
</evidence>
<organism evidence="11 12">
    <name type="scientific">Halalkalibaculum roseum</name>
    <dbReference type="NCBI Taxonomy" id="2709311"/>
    <lineage>
        <taxon>Bacteria</taxon>
        <taxon>Pseudomonadati</taxon>
        <taxon>Balneolota</taxon>
        <taxon>Balneolia</taxon>
        <taxon>Balneolales</taxon>
        <taxon>Balneolaceae</taxon>
        <taxon>Halalkalibaculum</taxon>
    </lineage>
</organism>
<dbReference type="PANTHER" id="PTHR43711">
    <property type="entry name" value="TWO-COMPONENT HISTIDINE KINASE"/>
    <property type="match status" value="1"/>
</dbReference>
<feature type="transmembrane region" description="Helical" evidence="9">
    <location>
        <begin position="421"/>
        <end position="441"/>
    </location>
</feature>
<dbReference type="Pfam" id="PF13424">
    <property type="entry name" value="TPR_12"/>
    <property type="match status" value="2"/>
</dbReference>
<dbReference type="PROSITE" id="PS50109">
    <property type="entry name" value="HIS_KIN"/>
    <property type="match status" value="1"/>
</dbReference>
<dbReference type="SMART" id="SM00387">
    <property type="entry name" value="HATPase_c"/>
    <property type="match status" value="1"/>
</dbReference>
<keyword evidence="5 11" id="KW-0418">Kinase</keyword>
<dbReference type="Proteomes" id="UP000473278">
    <property type="component" value="Unassembled WGS sequence"/>
</dbReference>
<evidence type="ECO:0000256" key="8">
    <source>
        <dbReference type="SAM" id="Coils"/>
    </source>
</evidence>
<dbReference type="EC" id="2.7.13.3" evidence="2"/>
<dbReference type="InterPro" id="IPR011990">
    <property type="entry name" value="TPR-like_helical_dom_sf"/>
</dbReference>
<dbReference type="Gene3D" id="1.10.287.130">
    <property type="match status" value="1"/>
</dbReference>
<dbReference type="Pfam" id="PF13432">
    <property type="entry name" value="TPR_16"/>
    <property type="match status" value="1"/>
</dbReference>
<comment type="catalytic activity">
    <reaction evidence="1">
        <text>ATP + protein L-histidine = ADP + protein N-phospho-L-histidine.</text>
        <dbReference type="EC" id="2.7.13.3"/>
    </reaction>
</comment>
<gene>
    <name evidence="11" type="ORF">G3570_12295</name>
</gene>
<reference evidence="11 12" key="1">
    <citation type="submission" date="2020-02" db="EMBL/GenBank/DDBJ databases">
        <title>Balneolaceae bacterium YR4-1, complete genome.</title>
        <authorList>
            <person name="Li Y."/>
            <person name="Wu S."/>
        </authorList>
    </citation>
    <scope>NUCLEOTIDE SEQUENCE [LARGE SCALE GENOMIC DNA]</scope>
    <source>
        <strain evidence="11 12">YR4-1</strain>
    </source>
</reference>
<dbReference type="Gene3D" id="1.25.40.10">
    <property type="entry name" value="Tetratricopeptide repeat domain"/>
    <property type="match status" value="3"/>
</dbReference>